<keyword evidence="2" id="KW-0285">Flavoprotein</keyword>
<evidence type="ECO:0000256" key="1">
    <source>
        <dbReference type="ARBA" id="ARBA00001974"/>
    </source>
</evidence>
<sequence>MAISKDVVVVGLGAFGSAALWRLAGRGVDVAGIERQGIGHHLGSSHGATRLFRIACLEHPGLTPIAQQSLALWTALGERTGEVFVRQSGCLNVGAPYSRAVRGAIAAASAAGAPIEELGHDELAARYPQYAGLGADDVAVWDPGAGICYAEPIVRAQVAEAERLGAAVYPHTMVTGVELVDSGVVVRTPTVEFRARQVVVCAGAWLGKLVGDLPLSPRRTPLYWFRAKDSGEFDLGRFPAFVWKREGAHSLWGHGSGDGFGVKIGLEHLETEAGRVVVDPDEVDRYIHLRADVDELAETVADAFPGLEPRPEKVLPCMITDSPDGQFLVGRPGEDPRLVIAGGDSGHGFKHAGGLGELLAQLTVDESPYCDATFLDPNRFTR</sequence>
<evidence type="ECO:0000313" key="6">
    <source>
        <dbReference type="EMBL" id="TDO47796.1"/>
    </source>
</evidence>
<evidence type="ECO:0000256" key="3">
    <source>
        <dbReference type="ARBA" id="ARBA00022827"/>
    </source>
</evidence>
<dbReference type="PANTHER" id="PTHR10961:SF7">
    <property type="entry name" value="FAD DEPENDENT OXIDOREDUCTASE DOMAIN-CONTAINING PROTEIN"/>
    <property type="match status" value="1"/>
</dbReference>
<dbReference type="Proteomes" id="UP000295388">
    <property type="component" value="Unassembled WGS sequence"/>
</dbReference>
<dbReference type="InterPro" id="IPR006076">
    <property type="entry name" value="FAD-dep_OxRdtase"/>
</dbReference>
<dbReference type="SUPFAM" id="SSF54373">
    <property type="entry name" value="FAD-linked reductases, C-terminal domain"/>
    <property type="match status" value="1"/>
</dbReference>
<evidence type="ECO:0000313" key="7">
    <source>
        <dbReference type="Proteomes" id="UP000295388"/>
    </source>
</evidence>
<dbReference type="PANTHER" id="PTHR10961">
    <property type="entry name" value="PEROXISOMAL SARCOSINE OXIDASE"/>
    <property type="match status" value="1"/>
</dbReference>
<dbReference type="OrthoDB" id="9806452at2"/>
<dbReference type="Pfam" id="PF01266">
    <property type="entry name" value="DAO"/>
    <property type="match status" value="1"/>
</dbReference>
<name>A0A4R6KDD4_9ACTN</name>
<keyword evidence="7" id="KW-1185">Reference proteome</keyword>
<evidence type="ECO:0000256" key="2">
    <source>
        <dbReference type="ARBA" id="ARBA00022630"/>
    </source>
</evidence>
<evidence type="ECO:0000259" key="5">
    <source>
        <dbReference type="Pfam" id="PF01266"/>
    </source>
</evidence>
<dbReference type="EMBL" id="SNWQ01000008">
    <property type="protein sequence ID" value="TDO47796.1"/>
    <property type="molecule type" value="Genomic_DNA"/>
</dbReference>
<protein>
    <submittedName>
        <fullName evidence="6">Sarcosine oxidase</fullName>
    </submittedName>
</protein>
<evidence type="ECO:0000256" key="4">
    <source>
        <dbReference type="ARBA" id="ARBA00023002"/>
    </source>
</evidence>
<proteinExistence type="predicted"/>
<keyword evidence="4" id="KW-0560">Oxidoreductase</keyword>
<dbReference type="Gene3D" id="3.50.50.60">
    <property type="entry name" value="FAD/NAD(P)-binding domain"/>
    <property type="match status" value="1"/>
</dbReference>
<dbReference type="InterPro" id="IPR036188">
    <property type="entry name" value="FAD/NAD-bd_sf"/>
</dbReference>
<dbReference type="NCBIfam" id="NF008425">
    <property type="entry name" value="PRK11259.1"/>
    <property type="match status" value="1"/>
</dbReference>
<dbReference type="GO" id="GO:0008115">
    <property type="term" value="F:sarcosine oxidase activity"/>
    <property type="evidence" value="ECO:0007669"/>
    <property type="project" value="TreeGrafter"/>
</dbReference>
<dbReference type="AlphaFoldDB" id="A0A4R6KDD4"/>
<keyword evidence="3" id="KW-0274">FAD</keyword>
<organism evidence="6 7">
    <name type="scientific">Kribbella caucasensis</name>
    <dbReference type="NCBI Taxonomy" id="2512215"/>
    <lineage>
        <taxon>Bacteria</taxon>
        <taxon>Bacillati</taxon>
        <taxon>Actinomycetota</taxon>
        <taxon>Actinomycetes</taxon>
        <taxon>Propionibacteriales</taxon>
        <taxon>Kribbellaceae</taxon>
        <taxon>Kribbella</taxon>
    </lineage>
</organism>
<dbReference type="InterPro" id="IPR045170">
    <property type="entry name" value="MTOX"/>
</dbReference>
<dbReference type="Gene3D" id="3.30.9.10">
    <property type="entry name" value="D-Amino Acid Oxidase, subunit A, domain 2"/>
    <property type="match status" value="1"/>
</dbReference>
<dbReference type="SUPFAM" id="SSF51905">
    <property type="entry name" value="FAD/NAD(P)-binding domain"/>
    <property type="match status" value="1"/>
</dbReference>
<feature type="domain" description="FAD dependent oxidoreductase" evidence="5">
    <location>
        <begin position="6"/>
        <end position="362"/>
    </location>
</feature>
<dbReference type="GO" id="GO:0050660">
    <property type="term" value="F:flavin adenine dinucleotide binding"/>
    <property type="evidence" value="ECO:0007669"/>
    <property type="project" value="InterPro"/>
</dbReference>
<comment type="caution">
    <text evidence="6">The sequence shown here is derived from an EMBL/GenBank/DDBJ whole genome shotgun (WGS) entry which is preliminary data.</text>
</comment>
<accession>A0A4R6KDD4</accession>
<comment type="cofactor">
    <cofactor evidence="1">
        <name>FAD</name>
        <dbReference type="ChEBI" id="CHEBI:57692"/>
    </cofactor>
</comment>
<reference evidence="6 7" key="1">
    <citation type="submission" date="2019-03" db="EMBL/GenBank/DDBJ databases">
        <title>Genomic Encyclopedia of Type Strains, Phase III (KMG-III): the genomes of soil and plant-associated and newly described type strains.</title>
        <authorList>
            <person name="Whitman W."/>
        </authorList>
    </citation>
    <scope>NUCLEOTIDE SEQUENCE [LARGE SCALE GENOMIC DNA]</scope>
    <source>
        <strain evidence="6 7">VKM Ac-2527</strain>
    </source>
</reference>
<gene>
    <name evidence="6" type="ORF">EV643_108110</name>
</gene>
<dbReference type="RefSeq" id="WP_133801242.1">
    <property type="nucleotide sequence ID" value="NZ_SNWQ01000008.1"/>
</dbReference>